<dbReference type="Proteomes" id="UP000231791">
    <property type="component" value="Chromosome"/>
</dbReference>
<gene>
    <name evidence="1" type="primary">araN3</name>
    <name evidence="1" type="ORF">SLAV_14430</name>
</gene>
<dbReference type="PANTHER" id="PTHR43649:SF30">
    <property type="entry name" value="ABC TRANSPORTER SUBSTRATE-BINDING PROTEIN"/>
    <property type="match status" value="1"/>
</dbReference>
<organism evidence="1 2">
    <name type="scientific">Streptomyces lavendulae subsp. lavendulae</name>
    <dbReference type="NCBI Taxonomy" id="58340"/>
    <lineage>
        <taxon>Bacteria</taxon>
        <taxon>Bacillati</taxon>
        <taxon>Actinomycetota</taxon>
        <taxon>Actinomycetes</taxon>
        <taxon>Kitasatosporales</taxon>
        <taxon>Streptomycetaceae</taxon>
        <taxon>Streptomyces</taxon>
    </lineage>
</organism>
<protein>
    <submittedName>
        <fullName evidence="1">Putative arabinose-binding protein</fullName>
    </submittedName>
</protein>
<reference evidence="1 2" key="1">
    <citation type="submission" date="2017-11" db="EMBL/GenBank/DDBJ databases">
        <title>Complete genome sequence of Streptomyces lavendulae subsp. lavendulae CCM 3239 (formerly 'Streptomyces aureofaciens CCM 3239'), the producer of the angucycline-type antibiotic auricin.</title>
        <authorList>
            <person name="Busche T."/>
            <person name="Novakova R."/>
            <person name="Al'Dilaimi A."/>
            <person name="Homerova D."/>
            <person name="Feckova L."/>
            <person name="Rezuchova B."/>
            <person name="Mingyar E."/>
            <person name="Csolleiova D."/>
            <person name="Bekeova C."/>
            <person name="Winkler A."/>
            <person name="Sevcikova B."/>
            <person name="Kalinowski J."/>
            <person name="Kormanec J."/>
            <person name="Ruckert C."/>
        </authorList>
    </citation>
    <scope>NUCLEOTIDE SEQUENCE [LARGE SCALE GENOMIC DNA]</scope>
    <source>
        <strain evidence="1 2">CCM 3239</strain>
    </source>
</reference>
<name>A0A2K8PF48_STRLA</name>
<evidence type="ECO:0000313" key="2">
    <source>
        <dbReference type="Proteomes" id="UP000231791"/>
    </source>
</evidence>
<keyword evidence="2" id="KW-1185">Reference proteome</keyword>
<dbReference type="GeneID" id="49383940"/>
<evidence type="ECO:0000313" key="1">
    <source>
        <dbReference type="EMBL" id="ATZ24740.1"/>
    </source>
</evidence>
<dbReference type="Pfam" id="PF01547">
    <property type="entry name" value="SBP_bac_1"/>
    <property type="match status" value="1"/>
</dbReference>
<proteinExistence type="predicted"/>
<sequence length="431" mass="45490">MFGAAATAAVFGLLIPLSGCGSSAAGSSGSGTLRLVAAEYGDNAGNSSKAFWDQVTKDFTAANPDIKVEVQLLPWADIDREVSRMVKAGKAPDMALMGSYSDFAAQGKLYSADELLSITAESNFLQPLAEAGSVGNTLYGLPFVASSRLLFYNQKLLADAGVIPKDPTATWQPKNWSDLKAAAKALKDKGVKYPYALPLGPEEAHAETLIWELSNGGGYADSSGNYALASDANIYTLRWLRDQLVAPGLTGPTPPSQFNRADAFAAFLRGEVGMLNGYPSLSHEARAKGITVGAVAMPVSDSLGAGETPPTVGVADWMIAFKQNDHRVEIGKFLDFVYADKYLSDFAGRYHLLPSTVSASRTPSGGGLDRTDEQFLTALRGAQLYPVNDPTWVTVSDTIKRGIGRAVEPGGDPKAVLEGMAAKAAEAGKKH</sequence>
<dbReference type="RefSeq" id="WP_030226258.1">
    <property type="nucleotide sequence ID" value="NZ_CP024985.1"/>
</dbReference>
<dbReference type="InterPro" id="IPR050490">
    <property type="entry name" value="Bact_solute-bd_prot1"/>
</dbReference>
<dbReference type="Gene3D" id="3.40.190.10">
    <property type="entry name" value="Periplasmic binding protein-like II"/>
    <property type="match status" value="1"/>
</dbReference>
<dbReference type="SUPFAM" id="SSF53850">
    <property type="entry name" value="Periplasmic binding protein-like II"/>
    <property type="match status" value="1"/>
</dbReference>
<dbReference type="KEGG" id="slx:SLAV_14430"/>
<dbReference type="OrthoDB" id="366726at2"/>
<dbReference type="PANTHER" id="PTHR43649">
    <property type="entry name" value="ARABINOSE-BINDING PROTEIN-RELATED"/>
    <property type="match status" value="1"/>
</dbReference>
<dbReference type="EMBL" id="CP024985">
    <property type="protein sequence ID" value="ATZ24740.1"/>
    <property type="molecule type" value="Genomic_DNA"/>
</dbReference>
<accession>A0A2K8PF48</accession>
<dbReference type="AlphaFoldDB" id="A0A2K8PF48"/>
<dbReference type="InterPro" id="IPR006059">
    <property type="entry name" value="SBP"/>
</dbReference>